<dbReference type="InterPro" id="IPR001626">
    <property type="entry name" value="ABC_TroCD"/>
</dbReference>
<dbReference type="GO" id="GO:0010043">
    <property type="term" value="P:response to zinc ion"/>
    <property type="evidence" value="ECO:0007669"/>
    <property type="project" value="TreeGrafter"/>
</dbReference>
<accession>A0A6J4VWK5</accession>
<name>A0A6J4VWK5_9BACT</name>
<dbReference type="Gene3D" id="1.10.3470.10">
    <property type="entry name" value="ABC transporter involved in vitamin B12 uptake, BtuC"/>
    <property type="match status" value="1"/>
</dbReference>
<proteinExistence type="inferred from homology"/>
<evidence type="ECO:0000313" key="10">
    <source>
        <dbReference type="EMBL" id="CAA9590357.1"/>
    </source>
</evidence>
<evidence type="ECO:0000256" key="1">
    <source>
        <dbReference type="ARBA" id="ARBA00004651"/>
    </source>
</evidence>
<dbReference type="CDD" id="cd06550">
    <property type="entry name" value="TM_ABC_iron-siderophores_like"/>
    <property type="match status" value="1"/>
</dbReference>
<feature type="transmembrane region" description="Helical" evidence="9">
    <location>
        <begin position="230"/>
        <end position="249"/>
    </location>
</feature>
<evidence type="ECO:0000256" key="7">
    <source>
        <dbReference type="ARBA" id="ARBA00023136"/>
    </source>
</evidence>
<evidence type="ECO:0000256" key="3">
    <source>
        <dbReference type="ARBA" id="ARBA00022448"/>
    </source>
</evidence>
<feature type="transmembrane region" description="Helical" evidence="9">
    <location>
        <begin position="255"/>
        <end position="275"/>
    </location>
</feature>
<keyword evidence="7 9" id="KW-0472">Membrane</keyword>
<keyword evidence="3 8" id="KW-0813">Transport</keyword>
<dbReference type="EMBL" id="CADCWN010000398">
    <property type="protein sequence ID" value="CAA9590357.1"/>
    <property type="molecule type" value="Genomic_DNA"/>
</dbReference>
<feature type="transmembrane region" description="Helical" evidence="9">
    <location>
        <begin position="6"/>
        <end position="27"/>
    </location>
</feature>
<keyword evidence="4" id="KW-1003">Cell membrane</keyword>
<dbReference type="AlphaFoldDB" id="A0A6J4VWK5"/>
<dbReference type="Pfam" id="PF00950">
    <property type="entry name" value="ABC-3"/>
    <property type="match status" value="1"/>
</dbReference>
<keyword evidence="5 8" id="KW-0812">Transmembrane</keyword>
<feature type="transmembrane region" description="Helical" evidence="9">
    <location>
        <begin position="201"/>
        <end position="223"/>
    </location>
</feature>
<evidence type="ECO:0000256" key="9">
    <source>
        <dbReference type="SAM" id="Phobius"/>
    </source>
</evidence>
<feature type="transmembrane region" description="Helical" evidence="9">
    <location>
        <begin position="174"/>
        <end position="195"/>
    </location>
</feature>
<protein>
    <submittedName>
        <fullName evidence="10">Mn-Zn_transporter_SitD</fullName>
    </submittedName>
</protein>
<organism evidence="10">
    <name type="scientific">uncultured Thermomicrobiales bacterium</name>
    <dbReference type="NCBI Taxonomy" id="1645740"/>
    <lineage>
        <taxon>Bacteria</taxon>
        <taxon>Pseudomonadati</taxon>
        <taxon>Thermomicrobiota</taxon>
        <taxon>Thermomicrobia</taxon>
        <taxon>Thermomicrobiales</taxon>
        <taxon>environmental samples</taxon>
    </lineage>
</organism>
<feature type="transmembrane region" description="Helical" evidence="9">
    <location>
        <begin position="58"/>
        <end position="78"/>
    </location>
</feature>
<dbReference type="InterPro" id="IPR037294">
    <property type="entry name" value="ABC_BtuC-like"/>
</dbReference>
<comment type="similarity">
    <text evidence="2 8">Belongs to the ABC-3 integral membrane protein family.</text>
</comment>
<gene>
    <name evidence="10" type="ORF">AVDCRST_MAG18-4989</name>
</gene>
<dbReference type="PANTHER" id="PTHR30477:SF8">
    <property type="entry name" value="METAL TRANSPORT SYSTEM MEMBRANE PROTEIN CT_070-RELATED"/>
    <property type="match status" value="1"/>
</dbReference>
<dbReference type="SUPFAM" id="SSF81345">
    <property type="entry name" value="ABC transporter involved in vitamin B12 uptake, BtuC"/>
    <property type="match status" value="1"/>
</dbReference>
<evidence type="ECO:0000256" key="4">
    <source>
        <dbReference type="ARBA" id="ARBA00022475"/>
    </source>
</evidence>
<dbReference type="PANTHER" id="PTHR30477">
    <property type="entry name" value="ABC-TRANSPORTER METAL-BINDING PROTEIN"/>
    <property type="match status" value="1"/>
</dbReference>
<evidence type="ECO:0000256" key="6">
    <source>
        <dbReference type="ARBA" id="ARBA00022989"/>
    </source>
</evidence>
<dbReference type="GO" id="GO:0055085">
    <property type="term" value="P:transmembrane transport"/>
    <property type="evidence" value="ECO:0007669"/>
    <property type="project" value="InterPro"/>
</dbReference>
<keyword evidence="6 9" id="KW-1133">Transmembrane helix</keyword>
<reference evidence="10" key="1">
    <citation type="submission" date="2020-02" db="EMBL/GenBank/DDBJ databases">
        <authorList>
            <person name="Meier V. D."/>
        </authorList>
    </citation>
    <scope>NUCLEOTIDE SEQUENCE</scope>
    <source>
        <strain evidence="10">AVDCRST_MAG18</strain>
    </source>
</reference>
<feature type="transmembrane region" description="Helical" evidence="9">
    <location>
        <begin position="90"/>
        <end position="109"/>
    </location>
</feature>
<evidence type="ECO:0000256" key="8">
    <source>
        <dbReference type="RuleBase" id="RU003943"/>
    </source>
</evidence>
<feature type="transmembrane region" description="Helical" evidence="9">
    <location>
        <begin position="143"/>
        <end position="162"/>
    </location>
</feature>
<sequence length="368" mass="38254">MNSGQVILLTGILVASASALPGCFLLLRRMAMMADAISHAILPGIVAGYFIARGPNLLAGFAGAALAAVVTVALVEALQRTGRVAGQAAIGIVFPALFALGTVLVSRFFSNVHLDTDAVLYGNIEFSAFESLLVGDLDLGPQSLWIMGGLCAINLAFILLLYKELKLATFDPGLAAALGFSPVLIHYALMGILSITAVGAFTAVGAVLVVALMIIPAATAYLLTDRLPVMIGLAVACGALAATLGYGVAVALDASVAGAMATLAGALFGLAFLFAPEQGLVARTRRQARQRRRFAVETLIVHLLNHEGTQNQATESAVAHLGEELRWADRVRDEAITRAADDGLIARENGHLALTASGRETARAVMAR</sequence>
<evidence type="ECO:0000256" key="2">
    <source>
        <dbReference type="ARBA" id="ARBA00008034"/>
    </source>
</evidence>
<dbReference type="GO" id="GO:0043190">
    <property type="term" value="C:ATP-binding cassette (ABC) transporter complex"/>
    <property type="evidence" value="ECO:0007669"/>
    <property type="project" value="InterPro"/>
</dbReference>
<evidence type="ECO:0000256" key="5">
    <source>
        <dbReference type="ARBA" id="ARBA00022692"/>
    </source>
</evidence>
<feature type="transmembrane region" description="Helical" evidence="9">
    <location>
        <begin position="34"/>
        <end position="52"/>
    </location>
</feature>
<comment type="subcellular location">
    <subcellularLocation>
        <location evidence="1 8">Cell membrane</location>
        <topology evidence="1 8">Multi-pass membrane protein</topology>
    </subcellularLocation>
</comment>